<dbReference type="Pfam" id="PF09981">
    <property type="entry name" value="DUF2218"/>
    <property type="match status" value="1"/>
</dbReference>
<reference evidence="3 4" key="1">
    <citation type="submission" date="2020-08" db="EMBL/GenBank/DDBJ databases">
        <title>Genomic Encyclopedia of Type Strains, Phase IV (KMG-IV): sequencing the most valuable type-strain genomes for metagenomic binning, comparative biology and taxonomic classification.</title>
        <authorList>
            <person name="Goeker M."/>
        </authorList>
    </citation>
    <scope>NUCLEOTIDE SEQUENCE [LARGE SCALE GENOMIC DNA]</scope>
    <source>
        <strain evidence="3 4">DSM 7051</strain>
    </source>
</reference>
<evidence type="ECO:0000313" key="3">
    <source>
        <dbReference type="EMBL" id="MBB6352385.1"/>
    </source>
</evidence>
<keyword evidence="2" id="KW-0732">Signal</keyword>
<evidence type="ECO:0008006" key="5">
    <source>
        <dbReference type="Google" id="ProtNLM"/>
    </source>
</evidence>
<dbReference type="EMBL" id="JACHOU010000001">
    <property type="protein sequence ID" value="MBB6352385.1"/>
    <property type="molecule type" value="Genomic_DNA"/>
</dbReference>
<feature type="signal peptide" evidence="2">
    <location>
        <begin position="1"/>
        <end position="26"/>
    </location>
</feature>
<protein>
    <recommendedName>
        <fullName evidence="5">DUF2218 domain-containing protein</fullName>
    </recommendedName>
</protein>
<dbReference type="Proteomes" id="UP000536262">
    <property type="component" value="Unassembled WGS sequence"/>
</dbReference>
<organism evidence="3 4">
    <name type="scientific">Aminobacter aganoensis</name>
    <dbReference type="NCBI Taxonomy" id="83264"/>
    <lineage>
        <taxon>Bacteria</taxon>
        <taxon>Pseudomonadati</taxon>
        <taxon>Pseudomonadota</taxon>
        <taxon>Alphaproteobacteria</taxon>
        <taxon>Hyphomicrobiales</taxon>
        <taxon>Phyllobacteriaceae</taxon>
        <taxon>Aminobacter</taxon>
    </lineage>
</organism>
<gene>
    <name evidence="3" type="ORF">GGR00_000137</name>
</gene>
<dbReference type="InterPro" id="IPR014543">
    <property type="entry name" value="UCP028291"/>
</dbReference>
<comment type="caution">
    <text evidence="3">The sequence shown here is derived from an EMBL/GenBank/DDBJ whole genome shotgun (WGS) entry which is preliminary data.</text>
</comment>
<dbReference type="Gene3D" id="3.30.310.50">
    <property type="entry name" value="Alpha-D-phosphohexomutase, C-terminal domain"/>
    <property type="match status" value="1"/>
</dbReference>
<keyword evidence="4" id="KW-1185">Reference proteome</keyword>
<evidence type="ECO:0000256" key="2">
    <source>
        <dbReference type="SAM" id="SignalP"/>
    </source>
</evidence>
<feature type="region of interest" description="Disordered" evidence="1">
    <location>
        <begin position="27"/>
        <end position="61"/>
    </location>
</feature>
<dbReference type="AlphaFoldDB" id="A0A7X0F3H1"/>
<sequence length="170" mass="18547">MPRAPLWRACSARAIVASTLFDASSAADVTSPGVCSGNRQQQPARGDGDHHPGLPFPTESGDYLPTLAHKGEITPRTTMPKSTAVVATEHASRYLQQLCKHWSHKFTVEFSPTTGRIDLGEGRVVDLSAGDTSLTVVVEAENLPQLEQVVADHIVRFAFREELKFDWHAS</sequence>
<evidence type="ECO:0000256" key="1">
    <source>
        <dbReference type="SAM" id="MobiDB-lite"/>
    </source>
</evidence>
<feature type="chain" id="PRO_5030759362" description="DUF2218 domain-containing protein" evidence="2">
    <location>
        <begin position="27"/>
        <end position="170"/>
    </location>
</feature>
<proteinExistence type="predicted"/>
<name>A0A7X0F3H1_9HYPH</name>
<evidence type="ECO:0000313" key="4">
    <source>
        <dbReference type="Proteomes" id="UP000536262"/>
    </source>
</evidence>
<accession>A0A7X0F3H1</accession>